<proteinExistence type="predicted"/>
<dbReference type="Proteomes" id="UP000000442">
    <property type="component" value="Chromosome"/>
</dbReference>
<organism evidence="1 2">
    <name type="scientific">Desulforapulum autotrophicum (strain ATCC 43914 / DSM 3382 / VKM B-1955 / HRM2)</name>
    <name type="common">Desulfobacterium autotrophicum</name>
    <dbReference type="NCBI Taxonomy" id="177437"/>
    <lineage>
        <taxon>Bacteria</taxon>
        <taxon>Pseudomonadati</taxon>
        <taxon>Thermodesulfobacteriota</taxon>
        <taxon>Desulfobacteria</taxon>
        <taxon>Desulfobacterales</taxon>
        <taxon>Desulfobacteraceae</taxon>
        <taxon>Desulforapulum</taxon>
    </lineage>
</organism>
<evidence type="ECO:0008006" key="3">
    <source>
        <dbReference type="Google" id="ProtNLM"/>
    </source>
</evidence>
<dbReference type="AlphaFoldDB" id="C0QHP3"/>
<dbReference type="InterPro" id="IPR012675">
    <property type="entry name" value="Beta-grasp_dom_sf"/>
</dbReference>
<dbReference type="eggNOG" id="COG2104">
    <property type="taxonomic scope" value="Bacteria"/>
</dbReference>
<keyword evidence="2" id="KW-1185">Reference proteome</keyword>
<sequence length="65" mass="7222">MITVDDKKIEWFDGMSVADMLEDMEHTEFCAAVRLNSRIVSSPNFSATRIPDHSIIQTLPLIAGG</sequence>
<dbReference type="KEGG" id="dat:HRM2_04870"/>
<dbReference type="Gene3D" id="3.10.20.30">
    <property type="match status" value="1"/>
</dbReference>
<dbReference type="InterPro" id="IPR016155">
    <property type="entry name" value="Mopterin_synth/thiamin_S_b"/>
</dbReference>
<name>C0QHP3_DESAH</name>
<dbReference type="OrthoDB" id="5422322at2"/>
<protein>
    <recommendedName>
        <fullName evidence="3">Thiamine biosynthesis protein ThiS</fullName>
    </recommendedName>
</protein>
<dbReference type="HOGENOM" id="CLU_2842689_0_0_7"/>
<accession>C0QHP3</accession>
<reference evidence="1 2" key="1">
    <citation type="journal article" date="2009" name="Environ. Microbiol.">
        <title>Genome sequence of Desulfobacterium autotrophicum HRM2, a marine sulfate reducer oxidizing organic carbon completely to carbon dioxide.</title>
        <authorList>
            <person name="Strittmatter A.W."/>
            <person name="Liesegang H."/>
            <person name="Rabus R."/>
            <person name="Decker I."/>
            <person name="Amann J."/>
            <person name="Andres S."/>
            <person name="Henne A."/>
            <person name="Fricke W.F."/>
            <person name="Martinez-Arias R."/>
            <person name="Bartels D."/>
            <person name="Goesmann A."/>
            <person name="Krause L."/>
            <person name="Puehler A."/>
            <person name="Klenk H.P."/>
            <person name="Richter M."/>
            <person name="Schuler M."/>
            <person name="Gloeckner F.O."/>
            <person name="Meyerdierks A."/>
            <person name="Gottschalk G."/>
            <person name="Amann R."/>
        </authorList>
    </citation>
    <scope>NUCLEOTIDE SEQUENCE [LARGE SCALE GENOMIC DNA]</scope>
    <source>
        <strain evidence="2">ATCC 43914 / DSM 3382 / HRM2</strain>
    </source>
</reference>
<dbReference type="SUPFAM" id="SSF54285">
    <property type="entry name" value="MoaD/ThiS"/>
    <property type="match status" value="1"/>
</dbReference>
<dbReference type="STRING" id="177437.HRM2_04870"/>
<gene>
    <name evidence="1" type="ordered locus">HRM2_04870</name>
</gene>
<evidence type="ECO:0000313" key="1">
    <source>
        <dbReference type="EMBL" id="ACN13601.1"/>
    </source>
</evidence>
<evidence type="ECO:0000313" key="2">
    <source>
        <dbReference type="Proteomes" id="UP000000442"/>
    </source>
</evidence>
<dbReference type="EMBL" id="CP001087">
    <property type="protein sequence ID" value="ACN13601.1"/>
    <property type="molecule type" value="Genomic_DNA"/>
</dbReference>